<evidence type="ECO:0000259" key="2">
    <source>
        <dbReference type="PROSITE" id="PS50983"/>
    </source>
</evidence>
<keyword evidence="1" id="KW-0732">Signal</keyword>
<feature type="domain" description="Fe/B12 periplasmic-binding" evidence="2">
    <location>
        <begin position="18"/>
        <end position="262"/>
    </location>
</feature>
<dbReference type="InterPro" id="IPR050902">
    <property type="entry name" value="ABC_Transporter_SBP"/>
</dbReference>
<keyword evidence="4" id="KW-1185">Reference proteome</keyword>
<name>A0ABR7TIC5_9BACT</name>
<dbReference type="InterPro" id="IPR002491">
    <property type="entry name" value="ABC_transptr_periplasmic_BD"/>
</dbReference>
<sequence>MYQDQLHRIIVLPEAPQRIVSLVPSQTELLYTLGLEQEVVGITKFCVHPDSWFRSKTRIGGTKNVRMDAIKALSPDLIIANKEENTAADVEALMETYPVWVSDIHTLEDACEMITGIGAITRKAEAANQLAAGIRQRFAALPPLPAPIPAAYLIWRDPWMAAGGDTFIHHMLQRCGLQNIFSGIPRYPAIDAGQLAASGCRLVLLSSEPYPFKEKHIAEIQAILPEARVLLVDGEMFSWYGSRLLEAPAYFTDLLSSLQSSA</sequence>
<organism evidence="3 4">
    <name type="scientific">Chitinophaga qingshengii</name>
    <dbReference type="NCBI Taxonomy" id="1569794"/>
    <lineage>
        <taxon>Bacteria</taxon>
        <taxon>Pseudomonadati</taxon>
        <taxon>Bacteroidota</taxon>
        <taxon>Chitinophagia</taxon>
        <taxon>Chitinophagales</taxon>
        <taxon>Chitinophagaceae</taxon>
        <taxon>Chitinophaga</taxon>
    </lineage>
</organism>
<dbReference type="PANTHER" id="PTHR30535:SF35">
    <property type="entry name" value="PERIPLASMIC BINDING PROTEIN"/>
    <property type="match status" value="1"/>
</dbReference>
<evidence type="ECO:0000313" key="4">
    <source>
        <dbReference type="Proteomes" id="UP000659124"/>
    </source>
</evidence>
<comment type="caution">
    <text evidence="3">The sequence shown here is derived from an EMBL/GenBank/DDBJ whole genome shotgun (WGS) entry which is preliminary data.</text>
</comment>
<dbReference type="Proteomes" id="UP000659124">
    <property type="component" value="Unassembled WGS sequence"/>
</dbReference>
<dbReference type="EMBL" id="JACVFC010000001">
    <property type="protein sequence ID" value="MBC9928824.1"/>
    <property type="molecule type" value="Genomic_DNA"/>
</dbReference>
<dbReference type="Gene3D" id="3.40.50.1980">
    <property type="entry name" value="Nitrogenase molybdenum iron protein domain"/>
    <property type="match status" value="2"/>
</dbReference>
<evidence type="ECO:0000256" key="1">
    <source>
        <dbReference type="ARBA" id="ARBA00022729"/>
    </source>
</evidence>
<protein>
    <submittedName>
        <fullName evidence="3">ABC transporter substrate-binding protein</fullName>
    </submittedName>
</protein>
<accession>A0ABR7TIC5</accession>
<proteinExistence type="predicted"/>
<dbReference type="InterPro" id="IPR054828">
    <property type="entry name" value="Vit_B12_bind_prot"/>
</dbReference>
<dbReference type="PROSITE" id="PS50983">
    <property type="entry name" value="FE_B12_PBP"/>
    <property type="match status" value="1"/>
</dbReference>
<evidence type="ECO:0000313" key="3">
    <source>
        <dbReference type="EMBL" id="MBC9928824.1"/>
    </source>
</evidence>
<dbReference type="NCBIfam" id="NF038402">
    <property type="entry name" value="TroA_like"/>
    <property type="match status" value="1"/>
</dbReference>
<gene>
    <name evidence="3" type="ORF">ICL07_00465</name>
</gene>
<dbReference type="Pfam" id="PF01497">
    <property type="entry name" value="Peripla_BP_2"/>
    <property type="match status" value="1"/>
</dbReference>
<reference evidence="3 4" key="1">
    <citation type="submission" date="2020-09" db="EMBL/GenBank/DDBJ databases">
        <title>Genome sequences of type strains of Chitinophaga qingshengii and Chitinophaga varians.</title>
        <authorList>
            <person name="Kittiwongwattana C."/>
        </authorList>
    </citation>
    <scope>NUCLEOTIDE SEQUENCE [LARGE SCALE GENOMIC DNA]</scope>
    <source>
        <strain evidence="3 4">JCM 30026</strain>
    </source>
</reference>
<dbReference type="RefSeq" id="WP_188085990.1">
    <property type="nucleotide sequence ID" value="NZ_JACVFC010000001.1"/>
</dbReference>
<dbReference type="SUPFAM" id="SSF53807">
    <property type="entry name" value="Helical backbone' metal receptor"/>
    <property type="match status" value="1"/>
</dbReference>
<dbReference type="PANTHER" id="PTHR30535">
    <property type="entry name" value="VITAMIN B12-BINDING PROTEIN"/>
    <property type="match status" value="1"/>
</dbReference>